<evidence type="ECO:0000256" key="1">
    <source>
        <dbReference type="SAM" id="Coils"/>
    </source>
</evidence>
<gene>
    <name evidence="3" type="ORF">SV7mr_18930</name>
</gene>
<evidence type="ECO:0000256" key="2">
    <source>
        <dbReference type="SAM" id="Phobius"/>
    </source>
</evidence>
<accession>A0A517STD1</accession>
<dbReference type="Proteomes" id="UP000315003">
    <property type="component" value="Chromosome"/>
</dbReference>
<keyword evidence="2" id="KW-0812">Transmembrane</keyword>
<keyword evidence="1" id="KW-0175">Coiled coil</keyword>
<name>A0A517STD1_9BACT</name>
<keyword evidence="2" id="KW-1133">Transmembrane helix</keyword>
<organism evidence="3 4">
    <name type="scientific">Stieleria bergensis</name>
    <dbReference type="NCBI Taxonomy" id="2528025"/>
    <lineage>
        <taxon>Bacteria</taxon>
        <taxon>Pseudomonadati</taxon>
        <taxon>Planctomycetota</taxon>
        <taxon>Planctomycetia</taxon>
        <taxon>Pirellulales</taxon>
        <taxon>Pirellulaceae</taxon>
        <taxon>Stieleria</taxon>
    </lineage>
</organism>
<sequence length="301" mass="33578">MRNKEDSGSSFDLFLDTICNTFGGIVFLAILLAIMIQSRSIIETNDPSERAPSSDELRDLTTKLDSLSAESSNLHAALQALPETEPTGDDQEYLDLRNELSEYEETLRQVSSTRSDVAKQLANLLDRNAKQKEENRDVQTSHSAAMKRYKAAERRNSALFESKMMTLQLPKVQSSRAGSELALVDRSYGYFSGPIALFSGVSSTGQIRFTQQDSGSWGVEPIVGEGWELARLQENPEFQKLLGDIASSRKILTIAIWPNSYADFHILRGLLIEKGVSYQLWLMEKDQPLTLSRGSGTQMVQ</sequence>
<proteinExistence type="predicted"/>
<evidence type="ECO:0000313" key="3">
    <source>
        <dbReference type="EMBL" id="QDT59386.1"/>
    </source>
</evidence>
<keyword evidence="4" id="KW-1185">Reference proteome</keyword>
<protein>
    <submittedName>
        <fullName evidence="3">Uncharacterized protein</fullName>
    </submittedName>
</protein>
<dbReference type="EMBL" id="CP036272">
    <property type="protein sequence ID" value="QDT59386.1"/>
    <property type="molecule type" value="Genomic_DNA"/>
</dbReference>
<evidence type="ECO:0000313" key="4">
    <source>
        <dbReference type="Proteomes" id="UP000315003"/>
    </source>
</evidence>
<keyword evidence="2" id="KW-0472">Membrane</keyword>
<dbReference type="AlphaFoldDB" id="A0A517STD1"/>
<dbReference type="RefSeq" id="WP_145271230.1">
    <property type="nucleotide sequence ID" value="NZ_CP036272.1"/>
</dbReference>
<reference evidence="3 4" key="1">
    <citation type="submission" date="2019-02" db="EMBL/GenBank/DDBJ databases">
        <title>Deep-cultivation of Planctomycetes and their phenomic and genomic characterization uncovers novel biology.</title>
        <authorList>
            <person name="Wiegand S."/>
            <person name="Jogler M."/>
            <person name="Boedeker C."/>
            <person name="Pinto D."/>
            <person name="Vollmers J."/>
            <person name="Rivas-Marin E."/>
            <person name="Kohn T."/>
            <person name="Peeters S.H."/>
            <person name="Heuer A."/>
            <person name="Rast P."/>
            <person name="Oberbeckmann S."/>
            <person name="Bunk B."/>
            <person name="Jeske O."/>
            <person name="Meyerdierks A."/>
            <person name="Storesund J.E."/>
            <person name="Kallscheuer N."/>
            <person name="Luecker S."/>
            <person name="Lage O.M."/>
            <person name="Pohl T."/>
            <person name="Merkel B.J."/>
            <person name="Hornburger P."/>
            <person name="Mueller R.-W."/>
            <person name="Bruemmer F."/>
            <person name="Labrenz M."/>
            <person name="Spormann A.M."/>
            <person name="Op den Camp H."/>
            <person name="Overmann J."/>
            <person name="Amann R."/>
            <person name="Jetten M.S.M."/>
            <person name="Mascher T."/>
            <person name="Medema M.H."/>
            <person name="Devos D.P."/>
            <person name="Kaster A.-K."/>
            <person name="Ovreas L."/>
            <person name="Rohde M."/>
            <person name="Galperin M.Y."/>
            <person name="Jogler C."/>
        </authorList>
    </citation>
    <scope>NUCLEOTIDE SEQUENCE [LARGE SCALE GENOMIC DNA]</scope>
    <source>
        <strain evidence="3 4">SV_7m_r</strain>
    </source>
</reference>
<dbReference type="OrthoDB" id="251046at2"/>
<feature type="transmembrane region" description="Helical" evidence="2">
    <location>
        <begin position="12"/>
        <end position="36"/>
    </location>
</feature>
<feature type="coiled-coil region" evidence="1">
    <location>
        <begin position="93"/>
        <end position="141"/>
    </location>
</feature>